<proteinExistence type="predicted"/>
<dbReference type="PANTHER" id="PTHR12826:SF13">
    <property type="entry name" value="RNA-BINDING PROTEIN PNO1"/>
    <property type="match status" value="1"/>
</dbReference>
<feature type="domain" description="K Homology" evidence="3">
    <location>
        <begin position="83"/>
        <end position="153"/>
    </location>
</feature>
<dbReference type="InterPro" id="IPR036612">
    <property type="entry name" value="KH_dom_type_1_sf"/>
</dbReference>
<dbReference type="InterPro" id="IPR004088">
    <property type="entry name" value="KH_dom_type_1"/>
</dbReference>
<dbReference type="PROSITE" id="PS50084">
    <property type="entry name" value="KH_TYPE_1"/>
    <property type="match status" value="2"/>
</dbReference>
<dbReference type="InterPro" id="IPR019964">
    <property type="entry name" value="KH_domain_protein_archaea"/>
</dbReference>
<dbReference type="InterPro" id="IPR004087">
    <property type="entry name" value="KH_dom"/>
</dbReference>
<dbReference type="EMBL" id="CP043875">
    <property type="protein sequence ID" value="WOF17186.1"/>
    <property type="molecule type" value="Genomic_DNA"/>
</dbReference>
<dbReference type="KEGG" id="mefw:F1737_11100"/>
<name>A0AA97I4Q6_9EURY</name>
<keyword evidence="5" id="KW-1185">Reference proteome</keyword>
<dbReference type="Pfam" id="PF22891">
    <property type="entry name" value="KH_PNO1_2nd"/>
    <property type="match status" value="1"/>
</dbReference>
<protein>
    <submittedName>
        <fullName evidence="4">RNA-processing protein</fullName>
    </submittedName>
</protein>
<dbReference type="GO" id="GO:0003723">
    <property type="term" value="F:RNA binding"/>
    <property type="evidence" value="ECO:0007669"/>
    <property type="project" value="UniProtKB-UniRule"/>
</dbReference>
<evidence type="ECO:0000313" key="4">
    <source>
        <dbReference type="EMBL" id="WOF17186.1"/>
    </source>
</evidence>
<dbReference type="Pfam" id="PF00013">
    <property type="entry name" value="KH_1"/>
    <property type="match status" value="1"/>
</dbReference>
<feature type="domain" description="K Homology" evidence="3">
    <location>
        <begin position="2"/>
        <end position="65"/>
    </location>
</feature>
<gene>
    <name evidence="4" type="ORF">F1737_11100</name>
</gene>
<dbReference type="PANTHER" id="PTHR12826">
    <property type="entry name" value="RIBONUCLEASE Y"/>
    <property type="match status" value="1"/>
</dbReference>
<evidence type="ECO:0000256" key="1">
    <source>
        <dbReference type="ARBA" id="ARBA00022884"/>
    </source>
</evidence>
<accession>A0AA97I4Q6</accession>
<evidence type="ECO:0000313" key="5">
    <source>
        <dbReference type="Proteomes" id="UP001301797"/>
    </source>
</evidence>
<dbReference type="FunFam" id="3.30.1370.10:FF:000076">
    <property type="entry name" value="KH domain protein"/>
    <property type="match status" value="1"/>
</dbReference>
<dbReference type="SMART" id="SM00322">
    <property type="entry name" value="KH"/>
    <property type="match status" value="2"/>
</dbReference>
<organism evidence="4 5">
    <name type="scientific">Methanochimaera problematica</name>
    <dbReference type="NCBI Taxonomy" id="2609417"/>
    <lineage>
        <taxon>Archaea</taxon>
        <taxon>Methanobacteriati</taxon>
        <taxon>Methanobacteriota</taxon>
        <taxon>Stenosarchaea group</taxon>
        <taxon>Methanomicrobia</taxon>
        <taxon>Methanomicrobiales</taxon>
        <taxon>Methanomicrobiaceae</taxon>
        <taxon>Methanochimaera</taxon>
    </lineage>
</organism>
<dbReference type="Proteomes" id="UP001301797">
    <property type="component" value="Chromosome"/>
</dbReference>
<keyword evidence="1 2" id="KW-0694">RNA-binding</keyword>
<dbReference type="GeneID" id="85230724"/>
<dbReference type="NCBIfam" id="TIGR03665">
    <property type="entry name" value="arCOG04150"/>
    <property type="match status" value="1"/>
</dbReference>
<dbReference type="InterPro" id="IPR055211">
    <property type="entry name" value="KH_PNO1_2nd"/>
</dbReference>
<sequence>MAIQEIKVNQNRIAVIIGKGGKTKRQIEKKTETKLTIESEEGLITIEGEDAINVMKTGEIIKALNRGFSPERAYTLLEDEDIMLDIIDLSAYCNSTKQMERIRGRIIGKEGKSREQIENMTGAEISVYGKTVAIIGEIDQVKNAAKAIEMIIEGLPHESVFSYLDKKKKEAKTNMLEYYY</sequence>
<dbReference type="Gene3D" id="3.30.1370.10">
    <property type="entry name" value="K Homology domain, type 1"/>
    <property type="match status" value="2"/>
</dbReference>
<dbReference type="NCBIfam" id="NF010332">
    <property type="entry name" value="PRK13763.2-2"/>
    <property type="match status" value="1"/>
</dbReference>
<dbReference type="RefSeq" id="WP_317136647.1">
    <property type="nucleotide sequence ID" value="NZ_CP043875.1"/>
</dbReference>
<dbReference type="SUPFAM" id="SSF54791">
    <property type="entry name" value="Eukaryotic type KH-domain (KH-domain type I)"/>
    <property type="match status" value="2"/>
</dbReference>
<evidence type="ECO:0000256" key="2">
    <source>
        <dbReference type="PROSITE-ProRule" id="PRU00117"/>
    </source>
</evidence>
<dbReference type="AlphaFoldDB" id="A0AA97I4Q6"/>
<reference evidence="4 5" key="1">
    <citation type="submission" date="2019-09" db="EMBL/GenBank/DDBJ databases">
        <title>The complete genome of Methanoplanus sp. FWC-SCC4.</title>
        <authorList>
            <person name="Chen S.-C."/>
            <person name="Zhou Y.-Z."/>
            <person name="Lai M.-C."/>
        </authorList>
    </citation>
    <scope>NUCLEOTIDE SEQUENCE [LARGE SCALE GENOMIC DNA]</scope>
    <source>
        <strain evidence="4 5">FWC-SCC4</strain>
    </source>
</reference>
<evidence type="ECO:0000259" key="3">
    <source>
        <dbReference type="SMART" id="SM00322"/>
    </source>
</evidence>